<dbReference type="PRINTS" id="PR01438">
    <property type="entry name" value="UNVRSLSTRESS"/>
</dbReference>
<dbReference type="InterPro" id="IPR006016">
    <property type="entry name" value="UspA"/>
</dbReference>
<name>A0A510UW21_9CELL</name>
<dbReference type="Proteomes" id="UP000321386">
    <property type="component" value="Unassembled WGS sequence"/>
</dbReference>
<dbReference type="EMBL" id="BJUA01000012">
    <property type="protein sequence ID" value="GEK18706.1"/>
    <property type="molecule type" value="Genomic_DNA"/>
</dbReference>
<keyword evidence="5" id="KW-1185">Reference proteome</keyword>
<feature type="region of interest" description="Disordered" evidence="2">
    <location>
        <begin position="1"/>
        <end position="21"/>
    </location>
</feature>
<comment type="caution">
    <text evidence="4">The sequence shown here is derived from an EMBL/GenBank/DDBJ whole genome shotgun (WGS) entry which is preliminary data.</text>
</comment>
<protein>
    <submittedName>
        <fullName evidence="4">Universal stress protein UspA</fullName>
    </submittedName>
</protein>
<dbReference type="CDD" id="cd00293">
    <property type="entry name" value="USP-like"/>
    <property type="match status" value="1"/>
</dbReference>
<feature type="domain" description="UspA" evidence="3">
    <location>
        <begin position="151"/>
        <end position="276"/>
    </location>
</feature>
<evidence type="ECO:0000256" key="2">
    <source>
        <dbReference type="SAM" id="MobiDB-lite"/>
    </source>
</evidence>
<dbReference type="InterPro" id="IPR006015">
    <property type="entry name" value="Universal_stress_UspA"/>
</dbReference>
<dbReference type="PANTHER" id="PTHR46268:SF6">
    <property type="entry name" value="UNIVERSAL STRESS PROTEIN UP12"/>
    <property type="match status" value="1"/>
</dbReference>
<evidence type="ECO:0000259" key="3">
    <source>
        <dbReference type="Pfam" id="PF00582"/>
    </source>
</evidence>
<dbReference type="PANTHER" id="PTHR46268">
    <property type="entry name" value="STRESS RESPONSE PROTEIN NHAX"/>
    <property type="match status" value="1"/>
</dbReference>
<dbReference type="InterPro" id="IPR014729">
    <property type="entry name" value="Rossmann-like_a/b/a_fold"/>
</dbReference>
<evidence type="ECO:0000313" key="4">
    <source>
        <dbReference type="EMBL" id="GEK18706.1"/>
    </source>
</evidence>
<dbReference type="Gene3D" id="3.40.50.620">
    <property type="entry name" value="HUPs"/>
    <property type="match status" value="2"/>
</dbReference>
<evidence type="ECO:0000256" key="1">
    <source>
        <dbReference type="ARBA" id="ARBA00008791"/>
    </source>
</evidence>
<reference evidence="4 5" key="1">
    <citation type="submission" date="2019-07" db="EMBL/GenBank/DDBJ databases">
        <title>Whole genome shotgun sequence of Cellulomonas persica NBRC 101101.</title>
        <authorList>
            <person name="Hosoyama A."/>
            <person name="Uohara A."/>
            <person name="Ohji S."/>
            <person name="Ichikawa N."/>
        </authorList>
    </citation>
    <scope>NUCLEOTIDE SEQUENCE [LARGE SCALE GENOMIC DNA]</scope>
    <source>
        <strain evidence="4 5">NBRC 101101</strain>
    </source>
</reference>
<dbReference type="Pfam" id="PF00582">
    <property type="entry name" value="Usp"/>
    <property type="match status" value="1"/>
</dbReference>
<dbReference type="AlphaFoldDB" id="A0A510UW21"/>
<comment type="similarity">
    <text evidence="1">Belongs to the universal stress protein A family.</text>
</comment>
<accession>A0A510UW21</accession>
<proteinExistence type="inferred from homology"/>
<gene>
    <name evidence="4" type="ORF">CPE01_24390</name>
</gene>
<organism evidence="4 5">
    <name type="scientific">Cellulomonas persica</name>
    <dbReference type="NCBI Taxonomy" id="76861"/>
    <lineage>
        <taxon>Bacteria</taxon>
        <taxon>Bacillati</taxon>
        <taxon>Actinomycetota</taxon>
        <taxon>Actinomycetes</taxon>
        <taxon>Micrococcales</taxon>
        <taxon>Cellulomonadaceae</taxon>
        <taxon>Cellulomonas</taxon>
    </lineage>
</organism>
<evidence type="ECO:0000313" key="5">
    <source>
        <dbReference type="Proteomes" id="UP000321386"/>
    </source>
</evidence>
<dbReference type="SUPFAM" id="SSF52402">
    <property type="entry name" value="Adenine nucleotide alpha hydrolases-like"/>
    <property type="match status" value="2"/>
</dbReference>
<dbReference type="RefSeq" id="WP_186811525.1">
    <property type="nucleotide sequence ID" value="NZ_BJUA01000012.1"/>
</dbReference>
<sequence length="293" mass="30758">MSTPTTTPRTDEATTRTPRGARPWMVVGDDRTESAAGVWGWVAAQPWPGWRVTAVTARPTEDGAPGDRAAPHAWQPVPLRELAGTDVEHVLAEADPRTVLDGYRDADLLVIGPRGPGLLKRLHLGSTAEWLVSGHRPLAPVVIARSTEPVRSVLVCADGSPDALDAVRTFAGLPLAREAEVTVLGVDAPEGGTRAAVVEAAHELRAAGVGQVRTLLVGAVPMTVTFDVRPTILGMIEKAEPDLVVVGTRGLSGLRRAVMGSTASAVVHHARCSVLVGRAGDRGRSADPVSEVR</sequence>